<dbReference type="STRING" id="1379270.GEMMAAP_15845"/>
<protein>
    <recommendedName>
        <fullName evidence="1">VWFA domain-containing protein</fullName>
    </recommendedName>
</protein>
<dbReference type="AlphaFoldDB" id="A0A143BLF3"/>
<dbReference type="eggNOG" id="COG1721">
    <property type="taxonomic scope" value="Bacteria"/>
</dbReference>
<dbReference type="InterPro" id="IPR036465">
    <property type="entry name" value="vWFA_dom_sf"/>
</dbReference>
<reference evidence="2 3" key="1">
    <citation type="journal article" date="2014" name="Proc. Natl. Acad. Sci. U.S.A.">
        <title>Functional type 2 photosynthetic reaction centers found in the rare bacterial phylum Gemmatimonadetes.</title>
        <authorList>
            <person name="Zeng Y."/>
            <person name="Feng F."/>
            <person name="Medova H."/>
            <person name="Dean J."/>
            <person name="Koblizek M."/>
        </authorList>
    </citation>
    <scope>NUCLEOTIDE SEQUENCE [LARGE SCALE GENOMIC DNA]</scope>
    <source>
        <strain evidence="2 3">AP64</strain>
    </source>
</reference>
<accession>A0A143BLF3</accession>
<dbReference type="KEGG" id="gph:GEMMAAP_15845"/>
<sequence>MPVSVAPAAFLDPALLAKISDLALLARTVVDGFMHGQHRSMRKGSSLDFAEHRSYQPGDDLRRIDWRVYGRTDRFYIKEYDADTNASVLFAVDTSGSMNYGSGAVTKFAYARMLTASLAWLSKSQGDRVGLATFTQELVDVIPPSVRHLQRMLHTLAATKAGGPSQLIASLEKVGLLSQRAGILVLITDCYEQPDAVGRAVDALRMHGHDVIVFHVVDPAERDLPGDDDTTFEDAESGALLPLKPSALRDKYKTLVSAHHTALQARLTAAGADYVRLDTSEPLDRALHSYLDARLTRSRVR</sequence>
<evidence type="ECO:0000313" key="3">
    <source>
        <dbReference type="Proteomes" id="UP000076404"/>
    </source>
</evidence>
<gene>
    <name evidence="2" type="ORF">GEMMAAP_15845</name>
</gene>
<name>A0A143BLF3_9BACT</name>
<feature type="domain" description="VWFA" evidence="1">
    <location>
        <begin position="85"/>
        <end position="253"/>
    </location>
</feature>
<evidence type="ECO:0000313" key="2">
    <source>
        <dbReference type="EMBL" id="AMW05866.1"/>
    </source>
</evidence>
<dbReference type="PANTHER" id="PTHR33608">
    <property type="entry name" value="BLL2464 PROTEIN"/>
    <property type="match status" value="1"/>
</dbReference>
<dbReference type="SUPFAM" id="SSF53300">
    <property type="entry name" value="vWA-like"/>
    <property type="match status" value="1"/>
</dbReference>
<dbReference type="PANTHER" id="PTHR33608:SF7">
    <property type="entry name" value="DUF58 DOMAIN-CONTAINING PROTEIN"/>
    <property type="match status" value="1"/>
</dbReference>
<evidence type="ECO:0000259" key="1">
    <source>
        <dbReference type="SMART" id="SM00327"/>
    </source>
</evidence>
<dbReference type="InterPro" id="IPR002035">
    <property type="entry name" value="VWF_A"/>
</dbReference>
<dbReference type="InterPro" id="IPR002881">
    <property type="entry name" value="DUF58"/>
</dbReference>
<dbReference type="Pfam" id="PF01882">
    <property type="entry name" value="DUF58"/>
    <property type="match status" value="1"/>
</dbReference>
<dbReference type="Gene3D" id="3.40.50.410">
    <property type="entry name" value="von Willebrand factor, type A domain"/>
    <property type="match status" value="1"/>
</dbReference>
<organism evidence="2 3">
    <name type="scientific">Gemmatimonas phototrophica</name>
    <dbReference type="NCBI Taxonomy" id="1379270"/>
    <lineage>
        <taxon>Bacteria</taxon>
        <taxon>Pseudomonadati</taxon>
        <taxon>Gemmatimonadota</taxon>
        <taxon>Gemmatimonadia</taxon>
        <taxon>Gemmatimonadales</taxon>
        <taxon>Gemmatimonadaceae</taxon>
        <taxon>Gemmatimonas</taxon>
    </lineage>
</organism>
<dbReference type="EMBL" id="CP011454">
    <property type="protein sequence ID" value="AMW05866.1"/>
    <property type="molecule type" value="Genomic_DNA"/>
</dbReference>
<dbReference type="Proteomes" id="UP000076404">
    <property type="component" value="Chromosome"/>
</dbReference>
<dbReference type="SMART" id="SM00327">
    <property type="entry name" value="VWA"/>
    <property type="match status" value="1"/>
</dbReference>
<keyword evidence="3" id="KW-1185">Reference proteome</keyword>
<reference evidence="2 3" key="2">
    <citation type="journal article" date="2016" name="Environ. Microbiol. Rep.">
        <title>Metagenomic evidence for the presence of phototrophic Gemmatimonadetes bacteria in diverse environments.</title>
        <authorList>
            <person name="Zeng Y."/>
            <person name="Baumbach J."/>
            <person name="Barbosa E.G."/>
            <person name="Azevedo V."/>
            <person name="Zhang C."/>
            <person name="Koblizek M."/>
        </authorList>
    </citation>
    <scope>NUCLEOTIDE SEQUENCE [LARGE SCALE GENOMIC DNA]</scope>
    <source>
        <strain evidence="2 3">AP64</strain>
    </source>
</reference>
<proteinExistence type="predicted"/>